<accession>A0ACB8VWY8</accession>
<evidence type="ECO:0000313" key="1">
    <source>
        <dbReference type="EMBL" id="KAI3360001.1"/>
    </source>
</evidence>
<sequence>MADDSQRRRYPQNLQGVLQLAVEAGSAAEGPETLEPMSEERKTWLREALAEISKGQMNEVEQMKQCLAILSNEGGSEREREGEEEMDEDDGDERESAFEVLSDLCENLDNARDLMILGGLDLCLSQYLCHAQSGLRWRAAELIASCAQNMPQVQVHLLGIGALPKLLQLTDSDPNPTVRVKALYAVSCLVREQDAGLQAFLSHDGFSVLMRGMQSENEKLRTKSAFLLLNLLTSHPEQKDTVVSMGMVQQLVSVLRTPHSPFHEHVLGALCCLVEDCPPGLKDCRNPTLGLEELLRQKSRELQGKEESQDMATSSASQRIGVVGYGHLGQYLVERILKDGAALGLTLAFVWNRNSDKLKGVVPDEVILDDLSSFANRRCDVIVEVCHPQIVKEFGLCFLSHSHFLVGSPSALSDPDLNQNLRQAAQQYGKTLYVPSGALWGGQDIQRLNDSGTLKALFIRMSKHPSCFRLTGDVLSDWTEEEGRRVLFRGSVAELCPLAPNNVNTMAAAAVAAGSLGFTGVQGEIVSDTTLSDFHVVEVEVTGPGGFSVHTVRRNPATLGAVTGSATYNSFWNSLLGESCVVPKHCLMDPDSSILPLIKFY</sequence>
<organism evidence="1 2">
    <name type="scientific">Scortum barcoo</name>
    <name type="common">barcoo grunter</name>
    <dbReference type="NCBI Taxonomy" id="214431"/>
    <lineage>
        <taxon>Eukaryota</taxon>
        <taxon>Metazoa</taxon>
        <taxon>Chordata</taxon>
        <taxon>Craniata</taxon>
        <taxon>Vertebrata</taxon>
        <taxon>Euteleostomi</taxon>
        <taxon>Actinopterygii</taxon>
        <taxon>Neopterygii</taxon>
        <taxon>Teleostei</taxon>
        <taxon>Neoteleostei</taxon>
        <taxon>Acanthomorphata</taxon>
        <taxon>Eupercaria</taxon>
        <taxon>Centrarchiformes</taxon>
        <taxon>Terapontoidei</taxon>
        <taxon>Terapontidae</taxon>
        <taxon>Scortum</taxon>
    </lineage>
</organism>
<evidence type="ECO:0000313" key="2">
    <source>
        <dbReference type="Proteomes" id="UP000831701"/>
    </source>
</evidence>
<gene>
    <name evidence="1" type="ORF">L3Q82_014329</name>
</gene>
<protein>
    <submittedName>
        <fullName evidence="1">Uncharacterized protein</fullName>
    </submittedName>
</protein>
<dbReference type="EMBL" id="CM041547">
    <property type="protein sequence ID" value="KAI3360001.1"/>
    <property type="molecule type" value="Genomic_DNA"/>
</dbReference>
<reference evidence="1" key="1">
    <citation type="submission" date="2022-04" db="EMBL/GenBank/DDBJ databases">
        <title>Jade perch genome.</title>
        <authorList>
            <person name="Chao B."/>
        </authorList>
    </citation>
    <scope>NUCLEOTIDE SEQUENCE</scope>
    <source>
        <strain evidence="1">CB-2022</strain>
    </source>
</reference>
<proteinExistence type="predicted"/>
<dbReference type="Proteomes" id="UP000831701">
    <property type="component" value="Chromosome 17"/>
</dbReference>
<keyword evidence="2" id="KW-1185">Reference proteome</keyword>
<comment type="caution">
    <text evidence="1">The sequence shown here is derived from an EMBL/GenBank/DDBJ whole genome shotgun (WGS) entry which is preliminary data.</text>
</comment>
<name>A0ACB8VWY8_9TELE</name>